<evidence type="ECO:0000256" key="8">
    <source>
        <dbReference type="ARBA" id="ARBA00023136"/>
    </source>
</evidence>
<sequence>MSSSKDPNEPSLSEALKTVKIEDLKNVPQIPCARNSLLYGIGMYIIREKHCGGAGFGAIRFLAKRSVPSAANWAVGSFCLISLISFEMCQIDRRNTVTKLRTKINEVKSRERMQTIEERDKSGALKAVIELPEHLREKKDD</sequence>
<evidence type="ECO:0000313" key="9">
    <source>
        <dbReference type="EMBL" id="KAG2174794.1"/>
    </source>
</evidence>
<name>A0A8H7PIP5_MORIS</name>
<keyword evidence="5" id="KW-0999">Mitochondrion inner membrane</keyword>
<keyword evidence="4" id="KW-0812">Transmembrane</keyword>
<proteinExistence type="inferred from homology"/>
<comment type="similarity">
    <text evidence="2">Belongs to the COX20 family.</text>
</comment>
<dbReference type="OrthoDB" id="14603at2759"/>
<accession>A0A8H7PIP5</accession>
<dbReference type="InterPro" id="IPR022533">
    <property type="entry name" value="Cox20"/>
</dbReference>
<keyword evidence="8" id="KW-0472">Membrane</keyword>
<evidence type="ECO:0000256" key="6">
    <source>
        <dbReference type="ARBA" id="ARBA00022989"/>
    </source>
</evidence>
<comment type="caution">
    <text evidence="9">The sequence shown here is derived from an EMBL/GenBank/DDBJ whole genome shotgun (WGS) entry which is preliminary data.</text>
</comment>
<keyword evidence="10" id="KW-1185">Reference proteome</keyword>
<dbReference type="PANTHER" id="PTHR31586:SF1">
    <property type="entry name" value="CYTOCHROME C OXIDASE ASSEMBLY PROTEIN COX20, MITOCHONDRIAL"/>
    <property type="match status" value="1"/>
</dbReference>
<dbReference type="GO" id="GO:0005743">
    <property type="term" value="C:mitochondrial inner membrane"/>
    <property type="evidence" value="ECO:0007669"/>
    <property type="project" value="UniProtKB-SubCell"/>
</dbReference>
<dbReference type="AlphaFoldDB" id="A0A8H7PIP5"/>
<keyword evidence="7" id="KW-0496">Mitochondrion</keyword>
<evidence type="ECO:0000256" key="1">
    <source>
        <dbReference type="ARBA" id="ARBA00004273"/>
    </source>
</evidence>
<evidence type="ECO:0000256" key="5">
    <source>
        <dbReference type="ARBA" id="ARBA00022792"/>
    </source>
</evidence>
<evidence type="ECO:0000256" key="3">
    <source>
        <dbReference type="ARBA" id="ARBA00017689"/>
    </source>
</evidence>
<dbReference type="Pfam" id="PF12597">
    <property type="entry name" value="Cox20"/>
    <property type="match status" value="1"/>
</dbReference>
<comment type="subcellular location">
    <subcellularLocation>
        <location evidence="1">Mitochondrion inner membrane</location>
    </subcellularLocation>
</comment>
<dbReference type="PANTHER" id="PTHR31586">
    <property type="entry name" value="CYTOCHROME C OXIDASE PROTEIN 20"/>
    <property type="match status" value="1"/>
</dbReference>
<dbReference type="EMBL" id="JAEPQZ010000012">
    <property type="protein sequence ID" value="KAG2174794.1"/>
    <property type="molecule type" value="Genomic_DNA"/>
</dbReference>
<protein>
    <recommendedName>
        <fullName evidence="3">Cytochrome c oxidase assembly protein COX20, mitochondrial</fullName>
    </recommendedName>
</protein>
<dbReference type="PIRSF" id="PIRSF007871">
    <property type="entry name" value="Cox20"/>
    <property type="match status" value="1"/>
</dbReference>
<dbReference type="GO" id="GO:0033617">
    <property type="term" value="P:mitochondrial respiratory chain complex IV assembly"/>
    <property type="evidence" value="ECO:0007669"/>
    <property type="project" value="InterPro"/>
</dbReference>
<evidence type="ECO:0000256" key="2">
    <source>
        <dbReference type="ARBA" id="ARBA00009575"/>
    </source>
</evidence>
<keyword evidence="6" id="KW-1133">Transmembrane helix</keyword>
<reference evidence="9" key="1">
    <citation type="submission" date="2020-12" db="EMBL/GenBank/DDBJ databases">
        <title>Metabolic potential, ecology and presence of endohyphal bacteria is reflected in genomic diversity of Mucoromycotina.</title>
        <authorList>
            <person name="Muszewska A."/>
            <person name="Okrasinska A."/>
            <person name="Steczkiewicz K."/>
            <person name="Drgas O."/>
            <person name="Orlowska M."/>
            <person name="Perlinska-Lenart U."/>
            <person name="Aleksandrzak-Piekarczyk T."/>
            <person name="Szatraj K."/>
            <person name="Zielenkiewicz U."/>
            <person name="Pilsyk S."/>
            <person name="Malc E."/>
            <person name="Mieczkowski P."/>
            <person name="Kruszewska J.S."/>
            <person name="Biernat P."/>
            <person name="Pawlowska J."/>
        </authorList>
    </citation>
    <scope>NUCLEOTIDE SEQUENCE</scope>
    <source>
        <strain evidence="9">WA0000067209</strain>
    </source>
</reference>
<dbReference type="Proteomes" id="UP000654370">
    <property type="component" value="Unassembled WGS sequence"/>
</dbReference>
<organism evidence="9 10">
    <name type="scientific">Mortierella isabellina</name>
    <name type="common">Filamentous fungus</name>
    <name type="synonym">Umbelopsis isabellina</name>
    <dbReference type="NCBI Taxonomy" id="91625"/>
    <lineage>
        <taxon>Eukaryota</taxon>
        <taxon>Fungi</taxon>
        <taxon>Fungi incertae sedis</taxon>
        <taxon>Mucoromycota</taxon>
        <taxon>Mucoromycotina</taxon>
        <taxon>Umbelopsidomycetes</taxon>
        <taxon>Umbelopsidales</taxon>
        <taxon>Umbelopsidaceae</taxon>
        <taxon>Umbelopsis</taxon>
    </lineage>
</organism>
<evidence type="ECO:0000313" key="10">
    <source>
        <dbReference type="Proteomes" id="UP000654370"/>
    </source>
</evidence>
<evidence type="ECO:0000256" key="4">
    <source>
        <dbReference type="ARBA" id="ARBA00022692"/>
    </source>
</evidence>
<gene>
    <name evidence="9" type="ORF">INT43_005856</name>
</gene>
<evidence type="ECO:0000256" key="7">
    <source>
        <dbReference type="ARBA" id="ARBA00023128"/>
    </source>
</evidence>